<dbReference type="SUPFAM" id="SSF53659">
    <property type="entry name" value="Isocitrate/Isopropylmalate dehydrogenase-like"/>
    <property type="match status" value="1"/>
</dbReference>
<keyword evidence="6" id="KW-0520">NAD</keyword>
<dbReference type="GO" id="GO:0003862">
    <property type="term" value="F:3-isopropylmalate dehydrogenase activity"/>
    <property type="evidence" value="ECO:0007669"/>
    <property type="project" value="InterPro"/>
</dbReference>
<proteinExistence type="predicted"/>
<keyword evidence="4" id="KW-0460">Magnesium</keyword>
<feature type="domain" description="Isopropylmalate dehydrogenase-like" evidence="8">
    <location>
        <begin position="5"/>
        <end position="200"/>
    </location>
</feature>
<dbReference type="Pfam" id="PF00180">
    <property type="entry name" value="Iso_dh"/>
    <property type="match status" value="1"/>
</dbReference>
<reference evidence="10" key="1">
    <citation type="submission" date="2017-09" db="EMBL/GenBank/DDBJ databases">
        <title>Depth-based differentiation of microbial function through sediment-hosted aquifers and enrichment of novel symbionts in the deep terrestrial subsurface.</title>
        <authorList>
            <person name="Probst A.J."/>
            <person name="Ladd B."/>
            <person name="Jarett J.K."/>
            <person name="Geller-Mcgrath D.E."/>
            <person name="Sieber C.M.K."/>
            <person name="Emerson J.B."/>
            <person name="Anantharaman K."/>
            <person name="Thomas B.C."/>
            <person name="Malmstrom R."/>
            <person name="Stieglmeier M."/>
            <person name="Klingl A."/>
            <person name="Woyke T."/>
            <person name="Ryan C.M."/>
            <person name="Banfield J.F."/>
        </authorList>
    </citation>
    <scope>NUCLEOTIDE SEQUENCE [LARGE SCALE GENOMIC DNA]</scope>
</reference>
<gene>
    <name evidence="9" type="ORF">COY61_01765</name>
</gene>
<sequence>MKKIKIALTKGDGVGPEIMEIAVAIAIEAAKKDGIKIEFAPAPMGWNAYEKYKDTLPKESLQIVKELGILFFGGVGDPQYDNTIGRKHPEMMPEARCLLTIRKELGLLLNFRPMIFYKALASLAGVRKERIPEQGIQQHYVRFLLEDEYFGNKDLRSEIGQEICEKFGVKSKEKVSGNELIIADIAYYKKETVEKYFRAVFLYARQ</sequence>
<evidence type="ECO:0000256" key="5">
    <source>
        <dbReference type="ARBA" id="ARBA00023002"/>
    </source>
</evidence>
<name>A0A2M7RMM2_9BACT</name>
<keyword evidence="1" id="KW-0432">Leucine biosynthesis</keyword>
<dbReference type="GO" id="GO:0046872">
    <property type="term" value="F:metal ion binding"/>
    <property type="evidence" value="ECO:0007669"/>
    <property type="project" value="UniProtKB-KW"/>
</dbReference>
<evidence type="ECO:0000256" key="7">
    <source>
        <dbReference type="ARBA" id="ARBA00023304"/>
    </source>
</evidence>
<dbReference type="Proteomes" id="UP000229371">
    <property type="component" value="Unassembled WGS sequence"/>
</dbReference>
<protein>
    <recommendedName>
        <fullName evidence="8">Isopropylmalate dehydrogenase-like domain-containing protein</fullName>
    </recommendedName>
</protein>
<evidence type="ECO:0000313" key="9">
    <source>
        <dbReference type="EMBL" id="PIZ00729.1"/>
    </source>
</evidence>
<dbReference type="EMBL" id="PFMI01000046">
    <property type="protein sequence ID" value="PIZ00729.1"/>
    <property type="molecule type" value="Genomic_DNA"/>
</dbReference>
<evidence type="ECO:0000256" key="6">
    <source>
        <dbReference type="ARBA" id="ARBA00023027"/>
    </source>
</evidence>
<feature type="non-terminal residue" evidence="9">
    <location>
        <position position="206"/>
    </location>
</feature>
<dbReference type="AlphaFoldDB" id="A0A2M7RMM2"/>
<dbReference type="SMART" id="SM01329">
    <property type="entry name" value="Iso_dh"/>
    <property type="match status" value="1"/>
</dbReference>
<accession>A0A2M7RMM2</accession>
<dbReference type="PANTHER" id="PTHR42979">
    <property type="entry name" value="3-ISOPROPYLMALATE DEHYDROGENASE"/>
    <property type="match status" value="1"/>
</dbReference>
<keyword evidence="7" id="KW-0100">Branched-chain amino acid biosynthesis</keyword>
<keyword evidence="5" id="KW-0560">Oxidoreductase</keyword>
<keyword evidence="2" id="KW-0028">Amino-acid biosynthesis</keyword>
<keyword evidence="3" id="KW-0479">Metal-binding</keyword>
<dbReference type="Gene3D" id="3.40.718.10">
    <property type="entry name" value="Isopropylmalate Dehydrogenase"/>
    <property type="match status" value="1"/>
</dbReference>
<dbReference type="GO" id="GO:0009098">
    <property type="term" value="P:L-leucine biosynthetic process"/>
    <property type="evidence" value="ECO:0007669"/>
    <property type="project" value="UniProtKB-KW"/>
</dbReference>
<evidence type="ECO:0000256" key="4">
    <source>
        <dbReference type="ARBA" id="ARBA00022842"/>
    </source>
</evidence>
<dbReference type="InterPro" id="IPR004429">
    <property type="entry name" value="Isopropylmalate_DH"/>
</dbReference>
<evidence type="ECO:0000256" key="2">
    <source>
        <dbReference type="ARBA" id="ARBA00022605"/>
    </source>
</evidence>
<dbReference type="GO" id="GO:0005829">
    <property type="term" value="C:cytosol"/>
    <property type="evidence" value="ECO:0007669"/>
    <property type="project" value="TreeGrafter"/>
</dbReference>
<dbReference type="InterPro" id="IPR024084">
    <property type="entry name" value="IsoPropMal-DH-like_dom"/>
</dbReference>
<evidence type="ECO:0000256" key="3">
    <source>
        <dbReference type="ARBA" id="ARBA00022723"/>
    </source>
</evidence>
<organism evidence="9 10">
    <name type="scientific">bacterium (Candidatus Gribaldobacteria) CG_4_10_14_0_8_um_filter_33_9</name>
    <dbReference type="NCBI Taxonomy" id="2014266"/>
    <lineage>
        <taxon>Bacteria</taxon>
        <taxon>Candidatus Gribaldobacteria</taxon>
    </lineage>
</organism>
<evidence type="ECO:0000313" key="10">
    <source>
        <dbReference type="Proteomes" id="UP000229371"/>
    </source>
</evidence>
<evidence type="ECO:0000259" key="8">
    <source>
        <dbReference type="SMART" id="SM01329"/>
    </source>
</evidence>
<comment type="caution">
    <text evidence="9">The sequence shown here is derived from an EMBL/GenBank/DDBJ whole genome shotgun (WGS) entry which is preliminary data.</text>
</comment>
<evidence type="ECO:0000256" key="1">
    <source>
        <dbReference type="ARBA" id="ARBA00022430"/>
    </source>
</evidence>
<dbReference type="PANTHER" id="PTHR42979:SF1">
    <property type="entry name" value="3-ISOPROPYLMALATE DEHYDROGENASE"/>
    <property type="match status" value="1"/>
</dbReference>